<proteinExistence type="inferred from homology"/>
<dbReference type="PANTHER" id="PTHR24305:SF166">
    <property type="entry name" value="CYTOCHROME P450 12A4, MITOCHONDRIAL-RELATED"/>
    <property type="match status" value="1"/>
</dbReference>
<dbReference type="PRINTS" id="PR00465">
    <property type="entry name" value="EP450IV"/>
</dbReference>
<dbReference type="GO" id="GO:0020037">
    <property type="term" value="F:heme binding"/>
    <property type="evidence" value="ECO:0007669"/>
    <property type="project" value="InterPro"/>
</dbReference>
<comment type="caution">
    <text evidence="7">The sequence shown here is derived from an EMBL/GenBank/DDBJ whole genome shotgun (WGS) entry which is preliminary data.</text>
</comment>
<dbReference type="RefSeq" id="WP_114844793.1">
    <property type="nucleotide sequence ID" value="NZ_JBHSPE010000008.1"/>
</dbReference>
<keyword evidence="3 5" id="KW-0479">Metal-binding</keyword>
<comment type="cofactor">
    <cofactor evidence="1 5">
        <name>heme</name>
        <dbReference type="ChEBI" id="CHEBI:30413"/>
    </cofactor>
</comment>
<comment type="similarity">
    <text evidence="2 6">Belongs to the cytochrome P450 family.</text>
</comment>
<dbReference type="SUPFAM" id="SSF48264">
    <property type="entry name" value="Cytochrome P450"/>
    <property type="match status" value="1"/>
</dbReference>
<organism evidence="7 8">
    <name type="scientific">Dyella tabacisoli</name>
    <dbReference type="NCBI Taxonomy" id="2282381"/>
    <lineage>
        <taxon>Bacteria</taxon>
        <taxon>Pseudomonadati</taxon>
        <taxon>Pseudomonadota</taxon>
        <taxon>Gammaproteobacteria</taxon>
        <taxon>Lysobacterales</taxon>
        <taxon>Rhodanobacteraceae</taxon>
        <taxon>Dyella</taxon>
    </lineage>
</organism>
<keyword evidence="5 6" id="KW-0349">Heme</keyword>
<evidence type="ECO:0000313" key="8">
    <source>
        <dbReference type="Proteomes" id="UP000253782"/>
    </source>
</evidence>
<evidence type="ECO:0000256" key="4">
    <source>
        <dbReference type="ARBA" id="ARBA00023004"/>
    </source>
</evidence>
<sequence>MKARDSTRPDLLDRPIPVALDPQAISAEPMAYLQTWRQRLGDIYALDTPGPLLSQSPDCTGVIAVFGATYQQAVLADIERFVLPVSAAIRLELPPALRNLNAGLHSMRGEEHRRHKQLLSRVLSSAPVSATRDAAERAASRVYRQLRNQGNGGLLAHMRELTLQASSQLLFGDAMAATLAPGRLMTYFQQRRAAAAPGMTIDSAARAMLIRIGLEVDADLRAYRRAVRAGGSCDGFGALAPLATDDALDEDAFVAHANILFISCNEPIAIALFWTLLALSQLPDLRMRLRAESHALDSTGHGGNELEPAAAPLLDAVLKESLRVLTPNALMVRVTHQPVKLGTHRLPAGCEVLLSPFLSHRDPLRFSHPDRFSPSRWHGLSPSPYEYFPFGAGGHGCIGRVLAWRLIHSTLAALIRQGDMVLDGDAEVDWCVRIMLTPTQDPLVRVNDTDTTRLDDYVVGGRLSGGIAEIIALSNEWI</sequence>
<keyword evidence="6" id="KW-0560">Oxidoreductase</keyword>
<dbReference type="GO" id="GO:0005506">
    <property type="term" value="F:iron ion binding"/>
    <property type="evidence" value="ECO:0007669"/>
    <property type="project" value="InterPro"/>
</dbReference>
<evidence type="ECO:0000256" key="1">
    <source>
        <dbReference type="ARBA" id="ARBA00001971"/>
    </source>
</evidence>
<evidence type="ECO:0000256" key="5">
    <source>
        <dbReference type="PIRSR" id="PIRSR602403-1"/>
    </source>
</evidence>
<dbReference type="AlphaFoldDB" id="A0A369UPB7"/>
<dbReference type="EMBL" id="QQAH01000006">
    <property type="protein sequence ID" value="RDD82173.1"/>
    <property type="molecule type" value="Genomic_DNA"/>
</dbReference>
<dbReference type="InterPro" id="IPR050121">
    <property type="entry name" value="Cytochrome_P450_monoxygenase"/>
</dbReference>
<keyword evidence="6" id="KW-0503">Monooxygenase</keyword>
<dbReference type="OrthoDB" id="9764248at2"/>
<dbReference type="Pfam" id="PF00067">
    <property type="entry name" value="p450"/>
    <property type="match status" value="1"/>
</dbReference>
<keyword evidence="8" id="KW-1185">Reference proteome</keyword>
<dbReference type="Proteomes" id="UP000253782">
    <property type="component" value="Unassembled WGS sequence"/>
</dbReference>
<dbReference type="InterPro" id="IPR017972">
    <property type="entry name" value="Cyt_P450_CS"/>
</dbReference>
<dbReference type="GO" id="GO:0004497">
    <property type="term" value="F:monooxygenase activity"/>
    <property type="evidence" value="ECO:0007669"/>
    <property type="project" value="UniProtKB-KW"/>
</dbReference>
<name>A0A369UPB7_9GAMM</name>
<feature type="binding site" description="axial binding residue" evidence="5">
    <location>
        <position position="397"/>
    </location>
    <ligand>
        <name>heme</name>
        <dbReference type="ChEBI" id="CHEBI:30413"/>
    </ligand>
    <ligandPart>
        <name>Fe</name>
        <dbReference type="ChEBI" id="CHEBI:18248"/>
    </ligandPart>
</feature>
<keyword evidence="4 5" id="KW-0408">Iron</keyword>
<protein>
    <submittedName>
        <fullName evidence="7">Cytochrome P450</fullName>
    </submittedName>
</protein>
<reference evidence="7 8" key="1">
    <citation type="submission" date="2018-07" db="EMBL/GenBank/DDBJ databases">
        <title>Dyella tabacisoli L4-6T, whole genome shotgun sequence.</title>
        <authorList>
            <person name="Zhou X.-K."/>
            <person name="Li W.-J."/>
            <person name="Duan Y.-Q."/>
        </authorList>
    </citation>
    <scope>NUCLEOTIDE SEQUENCE [LARGE SCALE GENOMIC DNA]</scope>
    <source>
        <strain evidence="7 8">L4-6</strain>
    </source>
</reference>
<evidence type="ECO:0000256" key="3">
    <source>
        <dbReference type="ARBA" id="ARBA00022723"/>
    </source>
</evidence>
<dbReference type="InterPro" id="IPR036396">
    <property type="entry name" value="Cyt_P450_sf"/>
</dbReference>
<evidence type="ECO:0000313" key="7">
    <source>
        <dbReference type="EMBL" id="RDD82173.1"/>
    </source>
</evidence>
<dbReference type="InterPro" id="IPR002403">
    <property type="entry name" value="Cyt_P450_E_grp-IV"/>
</dbReference>
<evidence type="ECO:0000256" key="2">
    <source>
        <dbReference type="ARBA" id="ARBA00010617"/>
    </source>
</evidence>
<dbReference type="InterPro" id="IPR001128">
    <property type="entry name" value="Cyt_P450"/>
</dbReference>
<dbReference type="PROSITE" id="PS00086">
    <property type="entry name" value="CYTOCHROME_P450"/>
    <property type="match status" value="1"/>
</dbReference>
<dbReference type="GO" id="GO:0016705">
    <property type="term" value="F:oxidoreductase activity, acting on paired donors, with incorporation or reduction of molecular oxygen"/>
    <property type="evidence" value="ECO:0007669"/>
    <property type="project" value="InterPro"/>
</dbReference>
<dbReference type="PANTHER" id="PTHR24305">
    <property type="entry name" value="CYTOCHROME P450"/>
    <property type="match status" value="1"/>
</dbReference>
<evidence type="ECO:0000256" key="6">
    <source>
        <dbReference type="RuleBase" id="RU000461"/>
    </source>
</evidence>
<gene>
    <name evidence="7" type="ORF">DVJ77_07020</name>
</gene>
<dbReference type="Gene3D" id="1.10.630.10">
    <property type="entry name" value="Cytochrome P450"/>
    <property type="match status" value="1"/>
</dbReference>
<accession>A0A369UPB7</accession>
<dbReference type="CDD" id="cd00302">
    <property type="entry name" value="cytochrome_P450"/>
    <property type="match status" value="1"/>
</dbReference>